<dbReference type="AlphaFoldDB" id="A0A8B8GNT2"/>
<dbReference type="Gene3D" id="3.40.50.150">
    <property type="entry name" value="Vaccinia Virus protein VP39"/>
    <property type="match status" value="1"/>
</dbReference>
<evidence type="ECO:0000256" key="6">
    <source>
        <dbReference type="ARBA" id="ARBA00049075"/>
    </source>
</evidence>
<dbReference type="Proteomes" id="UP000694846">
    <property type="component" value="Unplaced"/>
</dbReference>
<dbReference type="CDD" id="cd02440">
    <property type="entry name" value="AdoMet_MTases"/>
    <property type="match status" value="1"/>
</dbReference>
<evidence type="ECO:0000256" key="5">
    <source>
        <dbReference type="ARBA" id="ARBA00048763"/>
    </source>
</evidence>
<evidence type="ECO:0000256" key="2">
    <source>
        <dbReference type="ARBA" id="ARBA00025783"/>
    </source>
</evidence>
<comment type="catalytic activity">
    <reaction evidence="5">
        <text>a 5'-end (N(2),N(7)-dimethyl 5'-triphosphoguanosine)-ribonucleoside in snRNA + S-adenosyl-L-methionine = a 5'-end (N(2),N(2),N(7)-trimethyl 5'-triphosphoguanosine)-ribonucleoside in snRNA + S-adenosyl-L-homocysteine + H(+)</text>
        <dbReference type="Rhea" id="RHEA:78479"/>
        <dbReference type="Rhea" id="RHEA-COMP:19087"/>
        <dbReference type="Rhea" id="RHEA-COMP:19089"/>
        <dbReference type="ChEBI" id="CHEBI:15378"/>
        <dbReference type="ChEBI" id="CHEBI:57856"/>
        <dbReference type="ChEBI" id="CHEBI:59789"/>
        <dbReference type="ChEBI" id="CHEBI:167623"/>
        <dbReference type="ChEBI" id="CHEBI:172880"/>
    </reaction>
    <physiologicalReaction direction="left-to-right" evidence="5">
        <dbReference type="Rhea" id="RHEA:78480"/>
    </physiologicalReaction>
</comment>
<dbReference type="SUPFAM" id="SSF53335">
    <property type="entry name" value="S-adenosyl-L-methionine-dependent methyltransferases"/>
    <property type="match status" value="1"/>
</dbReference>
<comment type="catalytic activity">
    <reaction evidence="3">
        <text>a 5'-end (N(2),N(7)-dimethyl 5'-triphosphoguanosine)-ribonucleoside in snoRNA + S-adenosyl-L-methionine = a 5'-end (N(2),N(2),N(7)-trimethyl 5'-triphosphoguanosine)-ribonucleoside in snoRNA + S-adenosyl-L-homocysteine + H(+)</text>
        <dbReference type="Rhea" id="RHEA:78507"/>
        <dbReference type="Rhea" id="RHEA-COMP:19088"/>
        <dbReference type="Rhea" id="RHEA-COMP:19090"/>
        <dbReference type="ChEBI" id="CHEBI:15378"/>
        <dbReference type="ChEBI" id="CHEBI:57856"/>
        <dbReference type="ChEBI" id="CHEBI:59789"/>
        <dbReference type="ChEBI" id="CHEBI:167623"/>
        <dbReference type="ChEBI" id="CHEBI:172880"/>
    </reaction>
    <physiologicalReaction direction="left-to-right" evidence="3">
        <dbReference type="Rhea" id="RHEA:78508"/>
    </physiologicalReaction>
</comment>
<evidence type="ECO:0000256" key="7">
    <source>
        <dbReference type="ARBA" id="ARBA00049790"/>
    </source>
</evidence>
<dbReference type="RefSeq" id="XP_025424007.1">
    <property type="nucleotide sequence ID" value="XM_025568222.1"/>
</dbReference>
<dbReference type="PANTHER" id="PTHR14741">
    <property type="entry name" value="S-ADENOSYLMETHIONINE-DEPENDENT METHYLTRANSFERASE RELATED"/>
    <property type="match status" value="1"/>
</dbReference>
<dbReference type="PANTHER" id="PTHR14741:SF32">
    <property type="entry name" value="TRIMETHYLGUANOSINE SYNTHASE"/>
    <property type="match status" value="1"/>
</dbReference>
<comment type="catalytic activity">
    <reaction evidence="6">
        <text>a 5'-end (N(7)-methyl 5'-triphosphoguanosine)-ribonucleoside in snRNA + S-adenosyl-L-methionine = a 5'-end (N(2),N(7)-dimethyl 5'-triphosphoguanosine)-ribonucleoside in snRNA + S-adenosyl-L-homocysteine + H(+)</text>
        <dbReference type="Rhea" id="RHEA:78471"/>
        <dbReference type="Rhea" id="RHEA-COMP:19085"/>
        <dbReference type="Rhea" id="RHEA-COMP:19087"/>
        <dbReference type="ChEBI" id="CHEBI:15378"/>
        <dbReference type="ChEBI" id="CHEBI:57856"/>
        <dbReference type="ChEBI" id="CHEBI:59789"/>
        <dbReference type="ChEBI" id="CHEBI:156461"/>
        <dbReference type="ChEBI" id="CHEBI:172880"/>
    </reaction>
    <physiologicalReaction direction="left-to-right" evidence="6">
        <dbReference type="Rhea" id="RHEA:78472"/>
    </physiologicalReaction>
</comment>
<gene>
    <name evidence="10" type="primary">LOC112693240</name>
</gene>
<evidence type="ECO:0000256" key="1">
    <source>
        <dbReference type="ARBA" id="ARBA00018517"/>
    </source>
</evidence>
<comment type="catalytic activity">
    <reaction evidence="4">
        <text>a 5'-end (N(7)-methyl 5'-triphosphoguanosine)-ribonucleoside in snoRNA + S-adenosyl-L-methionine = a 5'-end (N(2),N(7)-dimethyl 5'-triphosphoguanosine)-ribonucleoside in snoRNA + S-adenosyl-L-homocysteine + H(+)</text>
        <dbReference type="Rhea" id="RHEA:78475"/>
        <dbReference type="Rhea" id="RHEA-COMP:19086"/>
        <dbReference type="Rhea" id="RHEA-COMP:19088"/>
        <dbReference type="ChEBI" id="CHEBI:15378"/>
        <dbReference type="ChEBI" id="CHEBI:57856"/>
        <dbReference type="ChEBI" id="CHEBI:59789"/>
        <dbReference type="ChEBI" id="CHEBI:156461"/>
        <dbReference type="ChEBI" id="CHEBI:172880"/>
    </reaction>
    <physiologicalReaction direction="left-to-right" evidence="4">
        <dbReference type="Rhea" id="RHEA:78476"/>
    </physiologicalReaction>
</comment>
<evidence type="ECO:0000256" key="3">
    <source>
        <dbReference type="ARBA" id="ARBA00047418"/>
    </source>
</evidence>
<dbReference type="GO" id="GO:0005634">
    <property type="term" value="C:nucleus"/>
    <property type="evidence" value="ECO:0007669"/>
    <property type="project" value="TreeGrafter"/>
</dbReference>
<protein>
    <recommendedName>
        <fullName evidence="1">Trimethylguanosine synthase</fullName>
    </recommendedName>
    <alternativeName>
        <fullName evidence="7">Cap-specific guanine-N(2) methyltransferase</fullName>
    </alternativeName>
</protein>
<comment type="similarity">
    <text evidence="2">Belongs to the methyltransferase superfamily. Trimethylguanosine synthase family.</text>
</comment>
<accession>A0A8B8GNT2</accession>
<evidence type="ECO:0000313" key="9">
    <source>
        <dbReference type="Proteomes" id="UP000694846"/>
    </source>
</evidence>
<evidence type="ECO:0000256" key="4">
    <source>
        <dbReference type="ARBA" id="ARBA00048740"/>
    </source>
</evidence>
<dbReference type="GeneID" id="112693240"/>
<feature type="region of interest" description="Disordered" evidence="8">
    <location>
        <begin position="49"/>
        <end position="82"/>
    </location>
</feature>
<organism evidence="9 10">
    <name type="scientific">Sipha flava</name>
    <name type="common">yellow sugarcane aphid</name>
    <dbReference type="NCBI Taxonomy" id="143950"/>
    <lineage>
        <taxon>Eukaryota</taxon>
        <taxon>Metazoa</taxon>
        <taxon>Ecdysozoa</taxon>
        <taxon>Arthropoda</taxon>
        <taxon>Hexapoda</taxon>
        <taxon>Insecta</taxon>
        <taxon>Pterygota</taxon>
        <taxon>Neoptera</taxon>
        <taxon>Paraneoptera</taxon>
        <taxon>Hemiptera</taxon>
        <taxon>Sternorrhyncha</taxon>
        <taxon>Aphidomorpha</taxon>
        <taxon>Aphidoidea</taxon>
        <taxon>Aphididae</taxon>
        <taxon>Sipha</taxon>
    </lineage>
</organism>
<evidence type="ECO:0000256" key="8">
    <source>
        <dbReference type="SAM" id="MobiDB-lite"/>
    </source>
</evidence>
<dbReference type="Pfam" id="PF09445">
    <property type="entry name" value="Methyltransf_15"/>
    <property type="match status" value="1"/>
</dbReference>
<dbReference type="GO" id="GO:0071164">
    <property type="term" value="F:RNA cap trimethylguanosine synthase activity"/>
    <property type="evidence" value="ECO:0007669"/>
    <property type="project" value="TreeGrafter"/>
</dbReference>
<dbReference type="InterPro" id="IPR029063">
    <property type="entry name" value="SAM-dependent_MTases_sf"/>
</dbReference>
<sequence length="264" mass="29197">MEHLTPPQEVGTLKHWLKIVRDHMTCTNIEDEPEEDAIVTEVEETASTFSFPSTLPSGPSDGSAALKPPKPPIAAQVHQDPCPSDAVAKPAAWRFQRRLVADKLHFSVSTCPDVLAAHVAWRCAFNTVVDLFCGVGRLAVRLARTYRKMIAVDNNPAKIRLALRKAVELGVAHRIEFRIGDCFAVLPGVTSDAVITSPPWAAPAWDRNRRFSAEDLCSRQKGGLAGILEMAREIAPRVVLHVPKTIHIPLCNNVYYKHTRYVSI</sequence>
<name>A0A8B8GNT2_9HEMI</name>
<dbReference type="OrthoDB" id="6619622at2759"/>
<proteinExistence type="inferred from homology"/>
<keyword evidence="9" id="KW-1185">Reference proteome</keyword>
<reference evidence="10" key="1">
    <citation type="submission" date="2025-08" db="UniProtKB">
        <authorList>
            <consortium name="RefSeq"/>
        </authorList>
    </citation>
    <scope>IDENTIFICATION</scope>
    <source>
        <tissue evidence="10">Whole body</tissue>
    </source>
</reference>
<dbReference type="InterPro" id="IPR019012">
    <property type="entry name" value="RNA_cap_Gua-N2-MeTrfase"/>
</dbReference>
<evidence type="ECO:0000313" key="10">
    <source>
        <dbReference type="RefSeq" id="XP_025424007.1"/>
    </source>
</evidence>